<dbReference type="AlphaFoldDB" id="A0A645AXH9"/>
<dbReference type="EMBL" id="VSSQ01014715">
    <property type="protein sequence ID" value="MPM54244.1"/>
    <property type="molecule type" value="Genomic_DNA"/>
</dbReference>
<organism evidence="2">
    <name type="scientific">bioreactor metagenome</name>
    <dbReference type="NCBI Taxonomy" id="1076179"/>
    <lineage>
        <taxon>unclassified sequences</taxon>
        <taxon>metagenomes</taxon>
        <taxon>ecological metagenomes</taxon>
    </lineage>
</organism>
<evidence type="ECO:0000313" key="2">
    <source>
        <dbReference type="EMBL" id="MPM54244.1"/>
    </source>
</evidence>
<gene>
    <name evidence="2" type="ORF">SDC9_101019</name>
</gene>
<comment type="caution">
    <text evidence="2">The sequence shown here is derived from an EMBL/GenBank/DDBJ whole genome shotgun (WGS) entry which is preliminary data.</text>
</comment>
<reference evidence="2" key="1">
    <citation type="submission" date="2019-08" db="EMBL/GenBank/DDBJ databases">
        <authorList>
            <person name="Kucharzyk K."/>
            <person name="Murdoch R.W."/>
            <person name="Higgins S."/>
            <person name="Loffler F."/>
        </authorList>
    </citation>
    <scope>NUCLEOTIDE SEQUENCE</scope>
</reference>
<feature type="compositionally biased region" description="Basic and acidic residues" evidence="1">
    <location>
        <begin position="89"/>
        <end position="102"/>
    </location>
</feature>
<evidence type="ECO:0000256" key="1">
    <source>
        <dbReference type="SAM" id="MobiDB-lite"/>
    </source>
</evidence>
<proteinExistence type="predicted"/>
<name>A0A645AXH9_9ZZZZ</name>
<protein>
    <submittedName>
        <fullName evidence="2">Uncharacterized protein</fullName>
    </submittedName>
</protein>
<accession>A0A645AXH9</accession>
<feature type="region of interest" description="Disordered" evidence="1">
    <location>
        <begin position="65"/>
        <end position="102"/>
    </location>
</feature>
<sequence>MKINAEYTSAEPVSLCMIINNTGTMMIKAVLIMPLGERNWNPYLDINEARAIVVAILESSAGWNRTGPNSNHDLDPFTSIPRKITATSKSKEPPYIRPERVS</sequence>